<dbReference type="Proteomes" id="UP001055879">
    <property type="component" value="Linkage Group LG07"/>
</dbReference>
<proteinExistence type="predicted"/>
<keyword evidence="2" id="KW-1185">Reference proteome</keyword>
<evidence type="ECO:0000313" key="2">
    <source>
        <dbReference type="Proteomes" id="UP001055879"/>
    </source>
</evidence>
<reference evidence="2" key="1">
    <citation type="journal article" date="2022" name="Mol. Ecol. Resour.">
        <title>The genomes of chicory, endive, great burdock and yacon provide insights into Asteraceae palaeo-polyploidization history and plant inulin production.</title>
        <authorList>
            <person name="Fan W."/>
            <person name="Wang S."/>
            <person name="Wang H."/>
            <person name="Wang A."/>
            <person name="Jiang F."/>
            <person name="Liu H."/>
            <person name="Zhao H."/>
            <person name="Xu D."/>
            <person name="Zhang Y."/>
        </authorList>
    </citation>
    <scope>NUCLEOTIDE SEQUENCE [LARGE SCALE GENOMIC DNA]</scope>
    <source>
        <strain evidence="2">cv. Niubang</strain>
    </source>
</reference>
<gene>
    <name evidence="1" type="ORF">L6452_23357</name>
</gene>
<organism evidence="1 2">
    <name type="scientific">Arctium lappa</name>
    <name type="common">Greater burdock</name>
    <name type="synonym">Lappa major</name>
    <dbReference type="NCBI Taxonomy" id="4217"/>
    <lineage>
        <taxon>Eukaryota</taxon>
        <taxon>Viridiplantae</taxon>
        <taxon>Streptophyta</taxon>
        <taxon>Embryophyta</taxon>
        <taxon>Tracheophyta</taxon>
        <taxon>Spermatophyta</taxon>
        <taxon>Magnoliopsida</taxon>
        <taxon>eudicotyledons</taxon>
        <taxon>Gunneridae</taxon>
        <taxon>Pentapetalae</taxon>
        <taxon>asterids</taxon>
        <taxon>campanulids</taxon>
        <taxon>Asterales</taxon>
        <taxon>Asteraceae</taxon>
        <taxon>Carduoideae</taxon>
        <taxon>Cardueae</taxon>
        <taxon>Arctiinae</taxon>
        <taxon>Arctium</taxon>
    </lineage>
</organism>
<comment type="caution">
    <text evidence="1">The sequence shown here is derived from an EMBL/GenBank/DDBJ whole genome shotgun (WGS) entry which is preliminary data.</text>
</comment>
<accession>A0ACB9B3L0</accession>
<evidence type="ECO:0000313" key="1">
    <source>
        <dbReference type="EMBL" id="KAI3716193.1"/>
    </source>
</evidence>
<sequence>MNRRIRTQSTTTKNSDDGYLRYLKPGALAKLRDSKINARSHHRSSGSSQIYIHLTLLSPSPTSSPSRSPTPTVAAGLPQHQQAGGATVTDGGLPYFSKSFYGPRFPQRKKLMAAKSMLSMNVIANGTTADNSQSVIDVFGSDFIVAH</sequence>
<dbReference type="EMBL" id="CM042053">
    <property type="protein sequence ID" value="KAI3716193.1"/>
    <property type="molecule type" value="Genomic_DNA"/>
</dbReference>
<reference evidence="1 2" key="2">
    <citation type="journal article" date="2022" name="Mol. Ecol. Resour.">
        <title>The genomes of chicory, endive, great burdock and yacon provide insights into Asteraceae paleo-polyploidization history and plant inulin production.</title>
        <authorList>
            <person name="Fan W."/>
            <person name="Wang S."/>
            <person name="Wang H."/>
            <person name="Wang A."/>
            <person name="Jiang F."/>
            <person name="Liu H."/>
            <person name="Zhao H."/>
            <person name="Xu D."/>
            <person name="Zhang Y."/>
        </authorList>
    </citation>
    <scope>NUCLEOTIDE SEQUENCE [LARGE SCALE GENOMIC DNA]</scope>
    <source>
        <strain evidence="2">cv. Niubang</strain>
    </source>
</reference>
<protein>
    <submittedName>
        <fullName evidence="1">Uncharacterized protein</fullName>
    </submittedName>
</protein>
<name>A0ACB9B3L0_ARCLA</name>